<dbReference type="PANTHER" id="PTHR39476:SF1">
    <property type="entry name" value="NADH DEHYDROGENASE [UBIQUINONE] 1 BETA SUBCOMPLEX SUBUNIT 4"/>
    <property type="match status" value="1"/>
</dbReference>
<gene>
    <name evidence="2" type="primary">Mo06632</name>
    <name evidence="2" type="ORF">E5Q_06632</name>
</gene>
<accession>G7EAR9</accession>
<dbReference type="PANTHER" id="PTHR39476">
    <property type="entry name" value="NADH:UBIQUINONE OXIDOREDUCTASE 6.6KD SUBUNIT"/>
    <property type="match status" value="1"/>
</dbReference>
<evidence type="ECO:0000313" key="3">
    <source>
        <dbReference type="Proteomes" id="UP000009131"/>
    </source>
</evidence>
<proteinExistence type="predicted"/>
<evidence type="ECO:0000313" key="2">
    <source>
        <dbReference type="EMBL" id="GAA99929.1"/>
    </source>
</evidence>
<dbReference type="eggNOG" id="ENOG502RAAK">
    <property type="taxonomic scope" value="Eukaryota"/>
</dbReference>
<reference evidence="2 3" key="1">
    <citation type="journal article" date="2011" name="J. Gen. Appl. Microbiol.">
        <title>Draft genome sequencing of the enigmatic basidiomycete Mixia osmundae.</title>
        <authorList>
            <person name="Nishida H."/>
            <person name="Nagatsuka Y."/>
            <person name="Sugiyama J."/>
        </authorList>
    </citation>
    <scope>NUCLEOTIDE SEQUENCE [LARGE SCALE GENOMIC DNA]</scope>
    <source>
        <strain evidence="3">CBS 9802 / IAM 14324 / JCM 22182 / KY 12970</strain>
    </source>
</reference>
<dbReference type="OrthoDB" id="15108at2759"/>
<dbReference type="STRING" id="764103.G7EAR9"/>
<evidence type="ECO:0008006" key="4">
    <source>
        <dbReference type="Google" id="ProtNLM"/>
    </source>
</evidence>
<sequence length="91" mass="10208">MAGGHGGYDPIHRDPGLEAWTRMKNSVYTTFKFTPRTTKLTLFWGIFVPCLTYSMAVTNANVYDWAGKRRDEGLLRIPAPSAPAKDGEEEE</sequence>
<dbReference type="HOGENOM" id="CLU_183941_0_0_1"/>
<reference evidence="2 3" key="2">
    <citation type="journal article" date="2012" name="Open Biol.">
        <title>Characteristics of nucleosomes and linker DNA regions on the genome of the basidiomycete Mixia osmundae revealed by mono- and dinucleosome mapping.</title>
        <authorList>
            <person name="Nishida H."/>
            <person name="Kondo S."/>
            <person name="Matsumoto T."/>
            <person name="Suzuki Y."/>
            <person name="Yoshikawa H."/>
            <person name="Taylor T.D."/>
            <person name="Sugiyama J."/>
        </authorList>
    </citation>
    <scope>NUCLEOTIDE SEQUENCE [LARGE SCALE GENOMIC DNA]</scope>
    <source>
        <strain evidence="3">CBS 9802 / IAM 14324 / JCM 22182 / KY 12970</strain>
    </source>
</reference>
<dbReference type="EMBL" id="BABT02000243">
    <property type="protein sequence ID" value="GAA99929.1"/>
    <property type="molecule type" value="Genomic_DNA"/>
</dbReference>
<keyword evidence="1" id="KW-0472">Membrane</keyword>
<dbReference type="OMA" id="NANVYDW"/>
<dbReference type="InParanoid" id="G7EAR9"/>
<keyword evidence="1" id="KW-1133">Transmembrane helix</keyword>
<keyword evidence="3" id="KW-1185">Reference proteome</keyword>
<evidence type="ECO:0000256" key="1">
    <source>
        <dbReference type="SAM" id="Phobius"/>
    </source>
</evidence>
<dbReference type="AlphaFoldDB" id="G7EAR9"/>
<keyword evidence="1" id="KW-0812">Transmembrane</keyword>
<dbReference type="Proteomes" id="UP000009131">
    <property type="component" value="Unassembled WGS sequence"/>
</dbReference>
<dbReference type="RefSeq" id="XP_014569486.1">
    <property type="nucleotide sequence ID" value="XM_014714000.1"/>
</dbReference>
<organism evidence="2 3">
    <name type="scientific">Mixia osmundae (strain CBS 9802 / IAM 14324 / JCM 22182 / KY 12970)</name>
    <dbReference type="NCBI Taxonomy" id="764103"/>
    <lineage>
        <taxon>Eukaryota</taxon>
        <taxon>Fungi</taxon>
        <taxon>Dikarya</taxon>
        <taxon>Basidiomycota</taxon>
        <taxon>Pucciniomycotina</taxon>
        <taxon>Mixiomycetes</taxon>
        <taxon>Mixiales</taxon>
        <taxon>Mixiaceae</taxon>
        <taxon>Mixia</taxon>
    </lineage>
</organism>
<protein>
    <recommendedName>
        <fullName evidence="4">Complex I-B15</fullName>
    </recommendedName>
</protein>
<feature type="transmembrane region" description="Helical" evidence="1">
    <location>
        <begin position="42"/>
        <end position="62"/>
    </location>
</feature>
<name>G7EAR9_MIXOS</name>
<comment type="caution">
    <text evidence="2">The sequence shown here is derived from an EMBL/GenBank/DDBJ whole genome shotgun (WGS) entry which is preliminary data.</text>
</comment>